<gene>
    <name evidence="1" type="ORF">HID58_057907</name>
</gene>
<proteinExistence type="predicted"/>
<comment type="caution">
    <text evidence="1">The sequence shown here is derived from an EMBL/GenBank/DDBJ whole genome shotgun (WGS) entry which is preliminary data.</text>
</comment>
<dbReference type="Proteomes" id="UP000824890">
    <property type="component" value="Unassembled WGS sequence"/>
</dbReference>
<evidence type="ECO:0000313" key="1">
    <source>
        <dbReference type="EMBL" id="KAH0881811.1"/>
    </source>
</evidence>
<accession>A0ABQ7ZP41</accession>
<reference evidence="1 2" key="1">
    <citation type="submission" date="2021-05" db="EMBL/GenBank/DDBJ databases">
        <title>Genome Assembly of Synthetic Allotetraploid Brassica napus Reveals Homoeologous Exchanges between Subgenomes.</title>
        <authorList>
            <person name="Davis J.T."/>
        </authorList>
    </citation>
    <scope>NUCLEOTIDE SEQUENCE [LARGE SCALE GENOMIC DNA]</scope>
    <source>
        <strain evidence="2">cv. Da-Ae</strain>
        <tissue evidence="1">Seedling</tissue>
    </source>
</reference>
<name>A0ABQ7ZP41_BRANA</name>
<evidence type="ECO:0000313" key="2">
    <source>
        <dbReference type="Proteomes" id="UP000824890"/>
    </source>
</evidence>
<dbReference type="EMBL" id="JAGKQM010000014">
    <property type="protein sequence ID" value="KAH0881811.1"/>
    <property type="molecule type" value="Genomic_DNA"/>
</dbReference>
<organism evidence="1 2">
    <name type="scientific">Brassica napus</name>
    <name type="common">Rape</name>
    <dbReference type="NCBI Taxonomy" id="3708"/>
    <lineage>
        <taxon>Eukaryota</taxon>
        <taxon>Viridiplantae</taxon>
        <taxon>Streptophyta</taxon>
        <taxon>Embryophyta</taxon>
        <taxon>Tracheophyta</taxon>
        <taxon>Spermatophyta</taxon>
        <taxon>Magnoliopsida</taxon>
        <taxon>eudicotyledons</taxon>
        <taxon>Gunneridae</taxon>
        <taxon>Pentapetalae</taxon>
        <taxon>rosids</taxon>
        <taxon>malvids</taxon>
        <taxon>Brassicales</taxon>
        <taxon>Brassicaceae</taxon>
        <taxon>Brassiceae</taxon>
        <taxon>Brassica</taxon>
    </lineage>
</organism>
<keyword evidence="2" id="KW-1185">Reference proteome</keyword>
<sequence length="72" mass="8027">MAIVASPNFNDTSLLFLAGSTASHHDLKEKASIHLDLHLTNSFLECLNLKANLNIYTITKRSRKSMQGVTRQ</sequence>
<protein>
    <submittedName>
        <fullName evidence="1">Uncharacterized protein</fullName>
    </submittedName>
</protein>